<dbReference type="Proteomes" id="UP000199310">
    <property type="component" value="Unassembled WGS sequence"/>
</dbReference>
<dbReference type="EMBL" id="FOJG01000001">
    <property type="protein sequence ID" value="SEW18100.1"/>
    <property type="molecule type" value="Genomic_DNA"/>
</dbReference>
<evidence type="ECO:0000256" key="2">
    <source>
        <dbReference type="ARBA" id="ARBA00023008"/>
    </source>
</evidence>
<evidence type="ECO:0000256" key="4">
    <source>
        <dbReference type="PIRSR" id="PIRSR603782-2"/>
    </source>
</evidence>
<keyword evidence="5" id="KW-0812">Transmembrane</keyword>
<protein>
    <submittedName>
        <fullName evidence="7">Protein SCO1/2</fullName>
    </submittedName>
</protein>
<comment type="similarity">
    <text evidence="1">Belongs to the SCO1/2 family.</text>
</comment>
<evidence type="ECO:0000256" key="5">
    <source>
        <dbReference type="SAM" id="Phobius"/>
    </source>
</evidence>
<dbReference type="Gene3D" id="3.40.30.10">
    <property type="entry name" value="Glutaredoxin"/>
    <property type="match status" value="1"/>
</dbReference>
<feature type="binding site" evidence="3">
    <location>
        <position position="200"/>
    </location>
    <ligand>
        <name>Cu cation</name>
        <dbReference type="ChEBI" id="CHEBI:23378"/>
    </ligand>
</feature>
<keyword evidence="2 3" id="KW-0186">Copper</keyword>
<accession>A0A1I0PUV0</accession>
<dbReference type="SUPFAM" id="SSF52833">
    <property type="entry name" value="Thioredoxin-like"/>
    <property type="match status" value="1"/>
</dbReference>
<dbReference type="STRING" id="29529.SAMN04488122_0996"/>
<dbReference type="InterPro" id="IPR013766">
    <property type="entry name" value="Thioredoxin_domain"/>
</dbReference>
<sequence length="238" mass="26736">MLKNWEINGTDGYLSTMPYLCILNKTGIIPMSKKAIILISFFVVLSAGFLGYAGFVIKGETGTFFGKDKLPHLGAPGHTVPGFSFTDQDGKTKAKADVEGKIYVSEFFFTTCTGICPKMNANMDKVYAKYKDKPDFLILSHTVDPEHDSVPVLKAYAAKHNADAKNWWFLTGDKKQLYRMARQGYLVDDGVYTGEEDFVHTQWFALVDKAGQIRGLYEGTKQQDVNRLITDIDRLMEE</sequence>
<evidence type="ECO:0000256" key="1">
    <source>
        <dbReference type="ARBA" id="ARBA00010996"/>
    </source>
</evidence>
<evidence type="ECO:0000256" key="3">
    <source>
        <dbReference type="PIRSR" id="PIRSR603782-1"/>
    </source>
</evidence>
<keyword evidence="4" id="KW-1015">Disulfide bond</keyword>
<feature type="binding site" evidence="3">
    <location>
        <position position="112"/>
    </location>
    <ligand>
        <name>Cu cation</name>
        <dbReference type="ChEBI" id="CHEBI:23378"/>
    </ligand>
</feature>
<dbReference type="PANTHER" id="PTHR12151">
    <property type="entry name" value="ELECTRON TRANSPORT PROTIN SCO1/SENC FAMILY MEMBER"/>
    <property type="match status" value="1"/>
</dbReference>
<dbReference type="PANTHER" id="PTHR12151:SF25">
    <property type="entry name" value="LINALOOL DEHYDRATASE_ISOMERASE DOMAIN-CONTAINING PROTEIN"/>
    <property type="match status" value="1"/>
</dbReference>
<feature type="transmembrane region" description="Helical" evidence="5">
    <location>
        <begin position="35"/>
        <end position="57"/>
    </location>
</feature>
<evidence type="ECO:0000313" key="8">
    <source>
        <dbReference type="Proteomes" id="UP000199310"/>
    </source>
</evidence>
<dbReference type="InterPro" id="IPR036249">
    <property type="entry name" value="Thioredoxin-like_sf"/>
</dbReference>
<organism evidence="7 8">
    <name type="scientific">Chitinophaga arvensicola</name>
    <dbReference type="NCBI Taxonomy" id="29529"/>
    <lineage>
        <taxon>Bacteria</taxon>
        <taxon>Pseudomonadati</taxon>
        <taxon>Bacteroidota</taxon>
        <taxon>Chitinophagia</taxon>
        <taxon>Chitinophagales</taxon>
        <taxon>Chitinophagaceae</taxon>
        <taxon>Chitinophaga</taxon>
    </lineage>
</organism>
<dbReference type="CDD" id="cd02968">
    <property type="entry name" value="SCO"/>
    <property type="match status" value="1"/>
</dbReference>
<reference evidence="8" key="1">
    <citation type="submission" date="2016-10" db="EMBL/GenBank/DDBJ databases">
        <authorList>
            <person name="Varghese N."/>
            <person name="Submissions S."/>
        </authorList>
    </citation>
    <scope>NUCLEOTIDE SEQUENCE [LARGE SCALE GENOMIC DNA]</scope>
    <source>
        <strain evidence="8">DSM 3695</strain>
    </source>
</reference>
<keyword evidence="5" id="KW-0472">Membrane</keyword>
<name>A0A1I0PUV0_9BACT</name>
<gene>
    <name evidence="7" type="ORF">SAMN04488122_0996</name>
</gene>
<evidence type="ECO:0000259" key="6">
    <source>
        <dbReference type="PROSITE" id="PS51352"/>
    </source>
</evidence>
<evidence type="ECO:0000313" key="7">
    <source>
        <dbReference type="EMBL" id="SEW18100.1"/>
    </source>
</evidence>
<dbReference type="GO" id="GO:0046872">
    <property type="term" value="F:metal ion binding"/>
    <property type="evidence" value="ECO:0007669"/>
    <property type="project" value="UniProtKB-KW"/>
</dbReference>
<dbReference type="AlphaFoldDB" id="A0A1I0PUV0"/>
<keyword evidence="5" id="KW-1133">Transmembrane helix</keyword>
<keyword evidence="8" id="KW-1185">Reference proteome</keyword>
<proteinExistence type="inferred from homology"/>
<dbReference type="Pfam" id="PF02630">
    <property type="entry name" value="SCO1-SenC"/>
    <property type="match status" value="1"/>
</dbReference>
<feature type="disulfide bond" description="Redox-active" evidence="4">
    <location>
        <begin position="112"/>
        <end position="116"/>
    </location>
</feature>
<feature type="domain" description="Thioredoxin" evidence="6">
    <location>
        <begin position="74"/>
        <end position="237"/>
    </location>
</feature>
<dbReference type="PROSITE" id="PS51352">
    <property type="entry name" value="THIOREDOXIN_2"/>
    <property type="match status" value="1"/>
</dbReference>
<keyword evidence="3" id="KW-0479">Metal-binding</keyword>
<dbReference type="InterPro" id="IPR003782">
    <property type="entry name" value="SCO1/SenC"/>
</dbReference>
<feature type="binding site" evidence="3">
    <location>
        <position position="116"/>
    </location>
    <ligand>
        <name>Cu cation</name>
        <dbReference type="ChEBI" id="CHEBI:23378"/>
    </ligand>
</feature>